<accession>A0ABW8Z406</accession>
<evidence type="ECO:0000313" key="8">
    <source>
        <dbReference type="EMBL" id="MFL9877766.1"/>
    </source>
</evidence>
<comment type="subcellular location">
    <subcellularLocation>
        <location evidence="1">Cell membrane</location>
        <topology evidence="1">Multi-pass membrane protein</topology>
    </subcellularLocation>
</comment>
<gene>
    <name evidence="8" type="ORF">PQR63_05220</name>
</gene>
<keyword evidence="2" id="KW-1003">Cell membrane</keyword>
<dbReference type="Proteomes" id="UP001629214">
    <property type="component" value="Unassembled WGS sequence"/>
</dbReference>
<keyword evidence="3 7" id="KW-0812">Transmembrane</keyword>
<organism evidence="8 9">
    <name type="scientific">Herbaspirillum rhizosphaerae</name>
    <dbReference type="NCBI Taxonomy" id="346179"/>
    <lineage>
        <taxon>Bacteria</taxon>
        <taxon>Pseudomonadati</taxon>
        <taxon>Pseudomonadota</taxon>
        <taxon>Betaproteobacteria</taxon>
        <taxon>Burkholderiales</taxon>
        <taxon>Oxalobacteraceae</taxon>
        <taxon>Herbaspirillum</taxon>
    </lineage>
</organism>
<feature type="transmembrane region" description="Helical" evidence="7">
    <location>
        <begin position="222"/>
        <end position="245"/>
    </location>
</feature>
<dbReference type="EMBL" id="JAQQFR010000003">
    <property type="protein sequence ID" value="MFL9877766.1"/>
    <property type="molecule type" value="Genomic_DNA"/>
</dbReference>
<evidence type="ECO:0000256" key="6">
    <source>
        <dbReference type="SAM" id="MobiDB-lite"/>
    </source>
</evidence>
<sequence>MSHQDNLRHEPVVPPLPASTVVPASSASEASSQEKLSGSKKKIAAGAVALAAASMLGVLLLRKRKTTGKSNRTALPLAVSNKFATQARLRARVPASAVSAVSAISVAAQPAARSRPRLQKKNDDASTLLHDLLPVLSSALSLASSWRAKRKQDDKRAGEVAALAAAKQVEAEVSAPVREDKRLDPDVVKIAPGNRWQVAWQLSRAAVNAWLDDFAPSMGAAIAYYTAFSIAPILIIAIAIAGMIFGKDAAQGEIVWQIRSIVGEEGAIAVQGLLRSVSVSSDGALATTLSIITLVIGSTAVFAELQNALDRIWRTPVVARVNGIWALIRTRLLSFGLILGLGFMLMVSLVVSAGLAALGKWWGGWIEGWEIFMQVLNLLISFGVFTALFSAIYKFMPRADLSWHDVRIGAMSTTVLFLIGKSLIGLYLGRTGMSSGFGAAGSFALLLAWIYYSAQIFLLGAEFTWIYANNFGSRTKRRISVEKAQEA</sequence>
<keyword evidence="9" id="KW-1185">Reference proteome</keyword>
<proteinExistence type="predicted"/>
<evidence type="ECO:0000256" key="3">
    <source>
        <dbReference type="ARBA" id="ARBA00022692"/>
    </source>
</evidence>
<reference evidence="8 9" key="1">
    <citation type="journal article" date="2024" name="Chem. Sci.">
        <title>Discovery of megapolipeptins by genome mining of a Burkholderiales bacteria collection.</title>
        <authorList>
            <person name="Paulo B.S."/>
            <person name="Recchia M.J.J."/>
            <person name="Lee S."/>
            <person name="Fergusson C.H."/>
            <person name="Romanowski S.B."/>
            <person name="Hernandez A."/>
            <person name="Krull N."/>
            <person name="Liu D.Y."/>
            <person name="Cavanagh H."/>
            <person name="Bos A."/>
            <person name="Gray C.A."/>
            <person name="Murphy B.T."/>
            <person name="Linington R.G."/>
            <person name="Eustaquio A.S."/>
        </authorList>
    </citation>
    <scope>NUCLEOTIDE SEQUENCE [LARGE SCALE GENOMIC DNA]</scope>
    <source>
        <strain evidence="8 9">RL21-008-BIB-B</strain>
    </source>
</reference>
<evidence type="ECO:0000256" key="4">
    <source>
        <dbReference type="ARBA" id="ARBA00022989"/>
    </source>
</evidence>
<feature type="region of interest" description="Disordered" evidence="6">
    <location>
        <begin position="1"/>
        <end position="37"/>
    </location>
</feature>
<evidence type="ECO:0000256" key="2">
    <source>
        <dbReference type="ARBA" id="ARBA00022475"/>
    </source>
</evidence>
<feature type="transmembrane region" description="Helical" evidence="7">
    <location>
        <begin position="371"/>
        <end position="396"/>
    </location>
</feature>
<dbReference type="Pfam" id="PF03631">
    <property type="entry name" value="Virul_fac_BrkB"/>
    <property type="match status" value="1"/>
</dbReference>
<feature type="transmembrane region" description="Helical" evidence="7">
    <location>
        <begin position="449"/>
        <end position="468"/>
    </location>
</feature>
<feature type="transmembrane region" description="Helical" evidence="7">
    <location>
        <begin position="43"/>
        <end position="61"/>
    </location>
</feature>
<protein>
    <submittedName>
        <fullName evidence="8">YihY/virulence factor BrkB family protein</fullName>
    </submittedName>
</protein>
<feature type="transmembrane region" description="Helical" evidence="7">
    <location>
        <begin position="408"/>
        <end position="429"/>
    </location>
</feature>
<dbReference type="RefSeq" id="WP_408166247.1">
    <property type="nucleotide sequence ID" value="NZ_JAQQFR010000003.1"/>
</dbReference>
<feature type="transmembrane region" description="Helical" evidence="7">
    <location>
        <begin position="283"/>
        <end position="305"/>
    </location>
</feature>
<evidence type="ECO:0000256" key="1">
    <source>
        <dbReference type="ARBA" id="ARBA00004651"/>
    </source>
</evidence>
<dbReference type="PANTHER" id="PTHR30213">
    <property type="entry name" value="INNER MEMBRANE PROTEIN YHJD"/>
    <property type="match status" value="1"/>
</dbReference>
<evidence type="ECO:0000256" key="5">
    <source>
        <dbReference type="ARBA" id="ARBA00023136"/>
    </source>
</evidence>
<dbReference type="PANTHER" id="PTHR30213:SF1">
    <property type="entry name" value="INNER MEMBRANE PROTEIN YHJD"/>
    <property type="match status" value="1"/>
</dbReference>
<evidence type="ECO:0000313" key="9">
    <source>
        <dbReference type="Proteomes" id="UP001629214"/>
    </source>
</evidence>
<keyword evidence="4 7" id="KW-1133">Transmembrane helix</keyword>
<feature type="transmembrane region" description="Helical" evidence="7">
    <location>
        <begin position="332"/>
        <end position="359"/>
    </location>
</feature>
<comment type="caution">
    <text evidence="8">The sequence shown here is derived from an EMBL/GenBank/DDBJ whole genome shotgun (WGS) entry which is preliminary data.</text>
</comment>
<feature type="compositionally biased region" description="Basic and acidic residues" evidence="6">
    <location>
        <begin position="1"/>
        <end position="11"/>
    </location>
</feature>
<feature type="compositionally biased region" description="Low complexity" evidence="6">
    <location>
        <begin position="18"/>
        <end position="31"/>
    </location>
</feature>
<evidence type="ECO:0000256" key="7">
    <source>
        <dbReference type="SAM" id="Phobius"/>
    </source>
</evidence>
<dbReference type="InterPro" id="IPR017039">
    <property type="entry name" value="Virul_fac_BrkB"/>
</dbReference>
<name>A0ABW8Z406_9BURK</name>
<keyword evidence="5 7" id="KW-0472">Membrane</keyword>